<evidence type="ECO:0000313" key="2">
    <source>
        <dbReference type="Proteomes" id="UP001058682"/>
    </source>
</evidence>
<dbReference type="Proteomes" id="UP001058682">
    <property type="component" value="Chromosome"/>
</dbReference>
<sequence>MKTSKLFSLFLILSGLLTLLTGCASMYIHGSTPVQRAVSAADLLIEGNVSDDYIRVYKTEASQAERSIMDMISKAERNNVYYADIADNISDWMLLYSRVSTLQRMYPEGLQGKREFAVFEAKDYSNLKDTAYTKATEALYDEALHLVNMPGNNPKNISKALENLKRAKKYSRHLDNEINSLGAETAYNAAEALAYTNKPDNLLQASEYYMLANSWIPGYRGSLEKSRLTKEKAAYLYIEEGSYNLRLKDYTAFRHAKSSFQKAEKIIPGIASKELAEVNRLLSIKLVIAGLNNTYTEEDRIRRSIANELSSANSGPQIVEINFIRGGMNSIFNLIDIRDADLALIPADNYGKVKEIYGPVNTIKKNVSKTINGVVYNGIITEQSQLVTVYAQNDFVLYDIRTWRKTELRYFSNETNNFFRNFTVRYYSGAPEAKPADFDPGFLYEAGQYKKFFPELLDESNSMNLISNYGSLSSNGKELCNIIKNLQYIEKR</sequence>
<organism evidence="1 2">
    <name type="scientific">Treponema putidum</name>
    <dbReference type="NCBI Taxonomy" id="221027"/>
    <lineage>
        <taxon>Bacteria</taxon>
        <taxon>Pseudomonadati</taxon>
        <taxon>Spirochaetota</taxon>
        <taxon>Spirochaetia</taxon>
        <taxon>Spirochaetales</taxon>
        <taxon>Treponemataceae</taxon>
        <taxon>Treponema</taxon>
    </lineage>
</organism>
<dbReference type="AlphaFoldDB" id="A0AAE9SGI4"/>
<dbReference type="PROSITE" id="PS51257">
    <property type="entry name" value="PROKAR_LIPOPROTEIN"/>
    <property type="match status" value="1"/>
</dbReference>
<proteinExistence type="predicted"/>
<gene>
    <name evidence="1" type="ORF">E4N74_00745</name>
</gene>
<evidence type="ECO:0000313" key="1">
    <source>
        <dbReference type="EMBL" id="UTY32703.1"/>
    </source>
</evidence>
<protein>
    <submittedName>
        <fullName evidence="1">Uncharacterized protein</fullName>
    </submittedName>
</protein>
<reference evidence="1" key="1">
    <citation type="submission" date="2019-04" db="EMBL/GenBank/DDBJ databases">
        <title>Whole genome sequencing of oral phylogroup 2 treponemes.</title>
        <authorList>
            <person name="Chan Y."/>
            <person name="Zeng H.H."/>
            <person name="Yu X.L."/>
            <person name="Leung W.K."/>
            <person name="Watt R.M."/>
        </authorList>
    </citation>
    <scope>NUCLEOTIDE SEQUENCE</scope>
    <source>
        <strain evidence="1">OMZ 835</strain>
    </source>
</reference>
<dbReference type="RefSeq" id="WP_255823002.1">
    <property type="nucleotide sequence ID" value="NZ_CP038803.1"/>
</dbReference>
<name>A0AAE9SGI4_9SPIR</name>
<accession>A0AAE9SGI4</accession>
<dbReference type="EMBL" id="CP038804">
    <property type="protein sequence ID" value="UTY32703.1"/>
    <property type="molecule type" value="Genomic_DNA"/>
</dbReference>